<keyword evidence="7 12" id="KW-0808">Transferase</keyword>
<dbReference type="PIRSF" id="PIRSF000498">
    <property type="entry name" value="Riboflavin_syn_A"/>
    <property type="match status" value="1"/>
</dbReference>
<gene>
    <name evidence="12" type="ORF">NQX30_02435</name>
</gene>
<dbReference type="InterPro" id="IPR017938">
    <property type="entry name" value="Riboflavin_synthase-like_b-brl"/>
</dbReference>
<dbReference type="PANTHER" id="PTHR21098:SF12">
    <property type="entry name" value="RIBOFLAVIN SYNTHASE"/>
    <property type="match status" value="1"/>
</dbReference>
<comment type="function">
    <text evidence="2">Catalyzes the dismutation of two molecules of 6,7-dimethyl-8-ribityllumazine, resulting in the formation of riboflavin and 5-amino-6-(D-ribitylamino)uracil.</text>
</comment>
<dbReference type="PROSITE" id="PS51177">
    <property type="entry name" value="LUMAZINE_BIND"/>
    <property type="match status" value="2"/>
</dbReference>
<feature type="repeat" description="Lumazine-binding" evidence="10">
    <location>
        <begin position="96"/>
        <end position="193"/>
    </location>
</feature>
<keyword evidence="6" id="KW-0686">Riboflavin biosynthesis</keyword>
<comment type="caution">
    <text evidence="12">The sequence shown here is derived from an EMBL/GenBank/DDBJ whole genome shotgun (WGS) entry which is preliminary data.</text>
</comment>
<proteinExistence type="predicted"/>
<keyword evidence="8" id="KW-0677">Repeat</keyword>
<keyword evidence="13" id="KW-1185">Reference proteome</keyword>
<evidence type="ECO:0000256" key="4">
    <source>
        <dbReference type="ARBA" id="ARBA00012827"/>
    </source>
</evidence>
<organism evidence="12 13">
    <name type="scientific">Candidatus Doriopsillibacter californiensis</name>
    <dbReference type="NCBI Taxonomy" id="2970740"/>
    <lineage>
        <taxon>Bacteria</taxon>
        <taxon>Pseudomonadati</taxon>
        <taxon>Pseudomonadota</taxon>
        <taxon>Gammaproteobacteria</taxon>
        <taxon>Candidatus Tethybacterales</taxon>
        <taxon>Candidatus Persebacteraceae</taxon>
        <taxon>Candidatus Doriopsillibacter</taxon>
    </lineage>
</organism>
<dbReference type="Proteomes" id="UP001168167">
    <property type="component" value="Unassembled WGS sequence"/>
</dbReference>
<feature type="repeat" description="Lumazine-binding" evidence="10">
    <location>
        <begin position="1"/>
        <end position="95"/>
    </location>
</feature>
<dbReference type="InterPro" id="IPR023366">
    <property type="entry name" value="ATP_synth_asu-like_sf"/>
</dbReference>
<dbReference type="SUPFAM" id="SSF63380">
    <property type="entry name" value="Riboflavin synthase domain-like"/>
    <property type="match status" value="2"/>
</dbReference>
<accession>A0ABT7QKS5</accession>
<dbReference type="InterPro" id="IPR026017">
    <property type="entry name" value="Lumazine-bd_dom"/>
</dbReference>
<dbReference type="Gene3D" id="2.40.30.20">
    <property type="match status" value="2"/>
</dbReference>
<dbReference type="CDD" id="cd00402">
    <property type="entry name" value="Riboflavin_synthase_like"/>
    <property type="match status" value="1"/>
</dbReference>
<comment type="pathway">
    <text evidence="3">Cofactor biosynthesis; riboflavin biosynthesis; riboflavin from 2-hydroxy-3-oxobutyl phosphate and 5-amino-6-(D-ribitylamino)uracil: step 2/2.</text>
</comment>
<dbReference type="NCBIfam" id="TIGR00187">
    <property type="entry name" value="ribE"/>
    <property type="match status" value="1"/>
</dbReference>
<evidence type="ECO:0000313" key="12">
    <source>
        <dbReference type="EMBL" id="MDM5147232.1"/>
    </source>
</evidence>
<evidence type="ECO:0000256" key="8">
    <source>
        <dbReference type="ARBA" id="ARBA00022737"/>
    </source>
</evidence>
<evidence type="ECO:0000259" key="11">
    <source>
        <dbReference type="PROSITE" id="PS51177"/>
    </source>
</evidence>
<evidence type="ECO:0000256" key="10">
    <source>
        <dbReference type="PROSITE-ProRule" id="PRU00524"/>
    </source>
</evidence>
<evidence type="ECO:0000256" key="1">
    <source>
        <dbReference type="ARBA" id="ARBA00000968"/>
    </source>
</evidence>
<dbReference type="EC" id="2.5.1.9" evidence="4 9"/>
<evidence type="ECO:0000256" key="9">
    <source>
        <dbReference type="NCBIfam" id="TIGR00187"/>
    </source>
</evidence>
<dbReference type="NCBIfam" id="NF006767">
    <property type="entry name" value="PRK09289.1"/>
    <property type="match status" value="1"/>
</dbReference>
<evidence type="ECO:0000256" key="2">
    <source>
        <dbReference type="ARBA" id="ARBA00002803"/>
    </source>
</evidence>
<feature type="domain" description="Lumazine-binding" evidence="11">
    <location>
        <begin position="1"/>
        <end position="95"/>
    </location>
</feature>
<comment type="catalytic activity">
    <reaction evidence="1">
        <text>2 6,7-dimethyl-8-(1-D-ribityl)lumazine + H(+) = 5-amino-6-(D-ribitylamino)uracil + riboflavin</text>
        <dbReference type="Rhea" id="RHEA:20772"/>
        <dbReference type="ChEBI" id="CHEBI:15378"/>
        <dbReference type="ChEBI" id="CHEBI:15934"/>
        <dbReference type="ChEBI" id="CHEBI:57986"/>
        <dbReference type="ChEBI" id="CHEBI:58201"/>
        <dbReference type="EC" id="2.5.1.9"/>
    </reaction>
</comment>
<dbReference type="Pfam" id="PF00677">
    <property type="entry name" value="Lum_binding"/>
    <property type="match status" value="2"/>
</dbReference>
<evidence type="ECO:0000256" key="7">
    <source>
        <dbReference type="ARBA" id="ARBA00022679"/>
    </source>
</evidence>
<sequence length="199" mass="20768">MFTGIITAIGRIDAFIPAGSGARLRVCTPTDWLQSSVVGDSIAVNGTCLTAIEINNDCFTVDLSAETLGRCTPWQNGTAVNLEQALAVGDKLGGHFVTGHVEGIAHIDVVEEDGAGGQRWRVVPPPALLPLLAEKGAVALAGVSLTVCDVNKNCFFVNLVPHTLSATTLGQLTANEALNIETDMLARHVARLLALPSSS</sequence>
<dbReference type="InterPro" id="IPR001783">
    <property type="entry name" value="Lumazine-bd"/>
</dbReference>
<dbReference type="PANTHER" id="PTHR21098">
    <property type="entry name" value="RIBOFLAVIN SYNTHASE ALPHA CHAIN"/>
    <property type="match status" value="1"/>
</dbReference>
<dbReference type="EMBL" id="JANQAO010000001">
    <property type="protein sequence ID" value="MDM5147232.1"/>
    <property type="molecule type" value="Genomic_DNA"/>
</dbReference>
<evidence type="ECO:0000256" key="5">
    <source>
        <dbReference type="ARBA" id="ARBA00013950"/>
    </source>
</evidence>
<feature type="domain" description="Lumazine-binding" evidence="11">
    <location>
        <begin position="96"/>
        <end position="193"/>
    </location>
</feature>
<reference evidence="12" key="2">
    <citation type="journal article" date="2023" name="Microbiome">
        <title>Synthase-selected sorting approach identifies a beta-lactone synthase in a nudibranch symbiotic bacterium.</title>
        <authorList>
            <person name="Dzunkova M."/>
            <person name="La Clair J.J."/>
            <person name="Tyml T."/>
            <person name="Doud D."/>
            <person name="Schulz F."/>
            <person name="Piquer-Esteban S."/>
            <person name="Porcel Sanchis D."/>
            <person name="Osborn A."/>
            <person name="Robinson D."/>
            <person name="Louie K.B."/>
            <person name="Bowen B.P."/>
            <person name="Bowers R.M."/>
            <person name="Lee J."/>
            <person name="Arnau V."/>
            <person name="Diaz-Villanueva W."/>
            <person name="Stepanauskas R."/>
            <person name="Gosliner T."/>
            <person name="Date S.V."/>
            <person name="Northen T.R."/>
            <person name="Cheng J.F."/>
            <person name="Burkart M.D."/>
            <person name="Woyke T."/>
        </authorList>
    </citation>
    <scope>NUCLEOTIDE SEQUENCE</scope>
    <source>
        <strain evidence="12">Df01</strain>
    </source>
</reference>
<name>A0ABT7QKS5_9GAMM</name>
<evidence type="ECO:0000313" key="13">
    <source>
        <dbReference type="Proteomes" id="UP001168167"/>
    </source>
</evidence>
<evidence type="ECO:0000256" key="3">
    <source>
        <dbReference type="ARBA" id="ARBA00004887"/>
    </source>
</evidence>
<evidence type="ECO:0000256" key="6">
    <source>
        <dbReference type="ARBA" id="ARBA00022619"/>
    </source>
</evidence>
<reference evidence="12" key="1">
    <citation type="submission" date="2022-08" db="EMBL/GenBank/DDBJ databases">
        <authorList>
            <person name="Dzunkova M."/>
            <person name="La Clair J."/>
            <person name="Tyml T."/>
            <person name="Doud D."/>
            <person name="Schulz F."/>
            <person name="Piquer S."/>
            <person name="Porcel Sanchis D."/>
            <person name="Osborn A."/>
            <person name="Robinson D."/>
            <person name="Louie K.B."/>
            <person name="Bowen B.P."/>
            <person name="Bowers R."/>
            <person name="Lee J."/>
            <person name="Arnau Llombart V."/>
            <person name="Diaz Villanueva W."/>
            <person name="Gosliner T."/>
            <person name="Northen T."/>
            <person name="Cheng J.-F."/>
            <person name="Burkart M.D."/>
            <person name="Woyke T."/>
        </authorList>
    </citation>
    <scope>NUCLEOTIDE SEQUENCE</scope>
    <source>
        <strain evidence="12">Df01</strain>
    </source>
</reference>
<protein>
    <recommendedName>
        <fullName evidence="5 9">Riboflavin synthase</fullName>
        <ecNumber evidence="4 9">2.5.1.9</ecNumber>
    </recommendedName>
</protein>
<dbReference type="GO" id="GO:0004746">
    <property type="term" value="F:riboflavin synthase activity"/>
    <property type="evidence" value="ECO:0007669"/>
    <property type="project" value="UniProtKB-EC"/>
</dbReference>